<dbReference type="EMBL" id="ML119052">
    <property type="protein sequence ID" value="ROT41226.1"/>
    <property type="molecule type" value="Genomic_DNA"/>
</dbReference>
<feature type="region of interest" description="Disordered" evidence="1">
    <location>
        <begin position="1"/>
        <end position="41"/>
    </location>
</feature>
<evidence type="ECO:0000256" key="1">
    <source>
        <dbReference type="SAM" id="MobiDB-lite"/>
    </source>
</evidence>
<dbReference type="AlphaFoldDB" id="A0A3N2Q3C6"/>
<feature type="compositionally biased region" description="Basic and acidic residues" evidence="1">
    <location>
        <begin position="1"/>
        <end position="12"/>
    </location>
</feature>
<feature type="compositionally biased region" description="Basic and acidic residues" evidence="1">
    <location>
        <begin position="28"/>
        <end position="41"/>
    </location>
</feature>
<organism evidence="2 3">
    <name type="scientific">Sodiomyces alkalinus (strain CBS 110278 / VKM F-3762 / F11)</name>
    <name type="common">Alkaliphilic filamentous fungus</name>
    <dbReference type="NCBI Taxonomy" id="1314773"/>
    <lineage>
        <taxon>Eukaryota</taxon>
        <taxon>Fungi</taxon>
        <taxon>Dikarya</taxon>
        <taxon>Ascomycota</taxon>
        <taxon>Pezizomycotina</taxon>
        <taxon>Sordariomycetes</taxon>
        <taxon>Hypocreomycetidae</taxon>
        <taxon>Glomerellales</taxon>
        <taxon>Plectosphaerellaceae</taxon>
        <taxon>Sodiomyces</taxon>
    </lineage>
</organism>
<dbReference type="GeneID" id="39583341"/>
<name>A0A3N2Q3C6_SODAK</name>
<evidence type="ECO:0000313" key="2">
    <source>
        <dbReference type="EMBL" id="ROT41226.1"/>
    </source>
</evidence>
<gene>
    <name evidence="2" type="ORF">SODALDRAFT_376925</name>
</gene>
<evidence type="ECO:0000313" key="3">
    <source>
        <dbReference type="Proteomes" id="UP000272025"/>
    </source>
</evidence>
<dbReference type="Proteomes" id="UP000272025">
    <property type="component" value="Unassembled WGS sequence"/>
</dbReference>
<protein>
    <submittedName>
        <fullName evidence="2">Uncharacterized protein</fullName>
    </submittedName>
</protein>
<sequence length="440" mass="49352">MYRHRDPMDPCRETGVNAAGRQAGNETTQKHEVPRRRVAETRRKYSDFEQCLDYRQLERSRAEARKARKQQARTPEPQDSEIRHGTEENECMSGKTFGRFWVDVTLVLVGCYYAGSGQRPCQSQPVVESASRVVGYLVSVSHAYGITKSQIEKALFPPRRRKPHFELLVANDTTERPVASILEAIALPSTSHGALPPMLGDLEVRPRTCWHYTKHSCIANLYLLHLSSRTTHYNLQCPPGAVSWPPSRLRLLLNSPRPQDGVFALKSSLSGCGQLQHCSTATLHILRSCPVRLLLLLPARPELTRRCQSHVGSGFPIAVPVAINLSLRGLAIQLPCHLESCIMHHLMHGMDLLRFRKIPHGSQRNNVPQPTEGHLSVCLAEFSFIPQHTHAPPTYDAADLGRLAASQSFTMFRLIKSTTIRGRNMLIIYECDILFIAAGI</sequence>
<dbReference type="RefSeq" id="XP_028469032.1">
    <property type="nucleotide sequence ID" value="XM_028614864.1"/>
</dbReference>
<proteinExistence type="predicted"/>
<keyword evidence="3" id="KW-1185">Reference proteome</keyword>
<accession>A0A3N2Q3C6</accession>
<reference evidence="2 3" key="1">
    <citation type="journal article" date="2018" name="Mol. Ecol.">
        <title>The obligate alkalophilic soda-lake fungus Sodiomyces alkalinus has shifted to a protein diet.</title>
        <authorList>
            <person name="Grum-Grzhimaylo A.A."/>
            <person name="Falkoski D.L."/>
            <person name="van den Heuvel J."/>
            <person name="Valero-Jimenez C.A."/>
            <person name="Min B."/>
            <person name="Choi I.G."/>
            <person name="Lipzen A."/>
            <person name="Daum C.G."/>
            <person name="Aanen D.K."/>
            <person name="Tsang A."/>
            <person name="Henrissat B."/>
            <person name="Bilanenko E.N."/>
            <person name="de Vries R.P."/>
            <person name="van Kan J.A.L."/>
            <person name="Grigoriev I.V."/>
            <person name="Debets A.J.M."/>
        </authorList>
    </citation>
    <scope>NUCLEOTIDE SEQUENCE [LARGE SCALE GENOMIC DNA]</scope>
    <source>
        <strain evidence="2 3">F11</strain>
    </source>
</reference>
<feature type="region of interest" description="Disordered" evidence="1">
    <location>
        <begin position="62"/>
        <end position="87"/>
    </location>
</feature>